<dbReference type="AlphaFoldDB" id="A0AAV1EBU8"/>
<dbReference type="Proteomes" id="UP001161247">
    <property type="component" value="Chromosome 8"/>
</dbReference>
<gene>
    <name evidence="2" type="ORF">OLC1_LOCUS23282</name>
</gene>
<feature type="region of interest" description="Disordered" evidence="1">
    <location>
        <begin position="28"/>
        <end position="57"/>
    </location>
</feature>
<accession>A0AAV1EBU8</accession>
<evidence type="ECO:0000256" key="1">
    <source>
        <dbReference type="SAM" id="MobiDB-lite"/>
    </source>
</evidence>
<protein>
    <submittedName>
        <fullName evidence="2">OLC1v1018533C1</fullName>
    </submittedName>
</protein>
<reference evidence="2" key="1">
    <citation type="submission" date="2023-03" db="EMBL/GenBank/DDBJ databases">
        <authorList>
            <person name="Julca I."/>
        </authorList>
    </citation>
    <scope>NUCLEOTIDE SEQUENCE</scope>
</reference>
<sequence length="204" mass="23233">MKQIEPTSTTFKVDPVDNIDDCITGIKMYSSNPSSSSAPINRSPKVRRTRDSNSYGPYRFETTNKKVRPLRVDDDDYSEIDYEKVTVRTARKKQLASCYSALRDFEDIYPGDDDEFDHKEYDIKDYDLDAIERCHDISGLQITDNLEAANTVNRDQGQPSNSRENTPTAKFDIKKCENAITIFWLNLCSGHSFITTPTVTSCIS</sequence>
<name>A0AAV1EBU8_OLDCO</name>
<feature type="compositionally biased region" description="Low complexity" evidence="1">
    <location>
        <begin position="30"/>
        <end position="43"/>
    </location>
</feature>
<evidence type="ECO:0000313" key="2">
    <source>
        <dbReference type="EMBL" id="CAI9117187.1"/>
    </source>
</evidence>
<keyword evidence="3" id="KW-1185">Reference proteome</keyword>
<evidence type="ECO:0000313" key="3">
    <source>
        <dbReference type="Proteomes" id="UP001161247"/>
    </source>
</evidence>
<dbReference type="EMBL" id="OX459125">
    <property type="protein sequence ID" value="CAI9117187.1"/>
    <property type="molecule type" value="Genomic_DNA"/>
</dbReference>
<proteinExistence type="predicted"/>
<organism evidence="2 3">
    <name type="scientific">Oldenlandia corymbosa var. corymbosa</name>
    <dbReference type="NCBI Taxonomy" id="529605"/>
    <lineage>
        <taxon>Eukaryota</taxon>
        <taxon>Viridiplantae</taxon>
        <taxon>Streptophyta</taxon>
        <taxon>Embryophyta</taxon>
        <taxon>Tracheophyta</taxon>
        <taxon>Spermatophyta</taxon>
        <taxon>Magnoliopsida</taxon>
        <taxon>eudicotyledons</taxon>
        <taxon>Gunneridae</taxon>
        <taxon>Pentapetalae</taxon>
        <taxon>asterids</taxon>
        <taxon>lamiids</taxon>
        <taxon>Gentianales</taxon>
        <taxon>Rubiaceae</taxon>
        <taxon>Rubioideae</taxon>
        <taxon>Spermacoceae</taxon>
        <taxon>Hedyotis-Oldenlandia complex</taxon>
        <taxon>Oldenlandia</taxon>
    </lineage>
</organism>